<evidence type="ECO:0000313" key="2">
    <source>
        <dbReference type="Proteomes" id="UP000821853"/>
    </source>
</evidence>
<dbReference type="AlphaFoldDB" id="A0A9J6HA29"/>
<accession>A0A9J6HA29</accession>
<keyword evidence="2" id="KW-1185">Reference proteome</keyword>
<proteinExistence type="predicted"/>
<gene>
    <name evidence="1" type="ORF">HPB48_026149</name>
</gene>
<dbReference type="Proteomes" id="UP000821853">
    <property type="component" value="Unassembled WGS sequence"/>
</dbReference>
<organism evidence="1 2">
    <name type="scientific">Haemaphysalis longicornis</name>
    <name type="common">Bush tick</name>
    <dbReference type="NCBI Taxonomy" id="44386"/>
    <lineage>
        <taxon>Eukaryota</taxon>
        <taxon>Metazoa</taxon>
        <taxon>Ecdysozoa</taxon>
        <taxon>Arthropoda</taxon>
        <taxon>Chelicerata</taxon>
        <taxon>Arachnida</taxon>
        <taxon>Acari</taxon>
        <taxon>Parasitiformes</taxon>
        <taxon>Ixodida</taxon>
        <taxon>Ixodoidea</taxon>
        <taxon>Ixodidae</taxon>
        <taxon>Haemaphysalinae</taxon>
        <taxon>Haemaphysalis</taxon>
    </lineage>
</organism>
<protein>
    <submittedName>
        <fullName evidence="1">Uncharacterized protein</fullName>
    </submittedName>
</protein>
<comment type="caution">
    <text evidence="1">The sequence shown here is derived from an EMBL/GenBank/DDBJ whole genome shotgun (WGS) entry which is preliminary data.</text>
</comment>
<dbReference type="VEuPathDB" id="VectorBase:HLOH_059317"/>
<dbReference type="OMA" id="GISHIYF"/>
<evidence type="ECO:0000313" key="1">
    <source>
        <dbReference type="EMBL" id="KAH9384156.1"/>
    </source>
</evidence>
<reference evidence="1 2" key="1">
    <citation type="journal article" date="2020" name="Cell">
        <title>Large-Scale Comparative Analyses of Tick Genomes Elucidate Their Genetic Diversity and Vector Capacities.</title>
        <authorList>
            <consortium name="Tick Genome and Microbiome Consortium (TIGMIC)"/>
            <person name="Jia N."/>
            <person name="Wang J."/>
            <person name="Shi W."/>
            <person name="Du L."/>
            <person name="Sun Y."/>
            <person name="Zhan W."/>
            <person name="Jiang J.F."/>
            <person name="Wang Q."/>
            <person name="Zhang B."/>
            <person name="Ji P."/>
            <person name="Bell-Sakyi L."/>
            <person name="Cui X.M."/>
            <person name="Yuan T.T."/>
            <person name="Jiang B.G."/>
            <person name="Yang W.F."/>
            <person name="Lam T.T."/>
            <person name="Chang Q.C."/>
            <person name="Ding S.J."/>
            <person name="Wang X.J."/>
            <person name="Zhu J.G."/>
            <person name="Ruan X.D."/>
            <person name="Zhao L."/>
            <person name="Wei J.T."/>
            <person name="Ye R.Z."/>
            <person name="Que T.C."/>
            <person name="Du C.H."/>
            <person name="Zhou Y.H."/>
            <person name="Cheng J.X."/>
            <person name="Dai P.F."/>
            <person name="Guo W.B."/>
            <person name="Han X.H."/>
            <person name="Huang E.J."/>
            <person name="Li L.F."/>
            <person name="Wei W."/>
            <person name="Gao Y.C."/>
            <person name="Liu J.Z."/>
            <person name="Shao H.Z."/>
            <person name="Wang X."/>
            <person name="Wang C.C."/>
            <person name="Yang T.C."/>
            <person name="Huo Q.B."/>
            <person name="Li W."/>
            <person name="Chen H.Y."/>
            <person name="Chen S.E."/>
            <person name="Zhou L.G."/>
            <person name="Ni X.B."/>
            <person name="Tian J.H."/>
            <person name="Sheng Y."/>
            <person name="Liu T."/>
            <person name="Pan Y.S."/>
            <person name="Xia L.Y."/>
            <person name="Li J."/>
            <person name="Zhao F."/>
            <person name="Cao W.C."/>
        </authorList>
    </citation>
    <scope>NUCLEOTIDE SEQUENCE [LARGE SCALE GENOMIC DNA]</scope>
    <source>
        <strain evidence="1">HaeL-2018</strain>
    </source>
</reference>
<name>A0A9J6HA29_HAELO</name>
<dbReference type="EMBL" id="JABSTR010001695">
    <property type="protein sequence ID" value="KAH9384156.1"/>
    <property type="molecule type" value="Genomic_DNA"/>
</dbReference>
<dbReference type="OrthoDB" id="6505092at2759"/>
<sequence length="130" mass="14853">MPSPYWSRHDFPDHDGVVYCTATLTSSGEVHSEKVVMFFKSPSGMYCKVHARGVLLKECPVQSRREAEEVLKKTDSMQLCAGAMRLQDYDETFLTVKLKGHVLTRQEVYFSKNCCAQVSKQGISHIYFCY</sequence>